<organism evidence="2 3">
    <name type="scientific">Sporothrix bragantina</name>
    <dbReference type="NCBI Taxonomy" id="671064"/>
    <lineage>
        <taxon>Eukaryota</taxon>
        <taxon>Fungi</taxon>
        <taxon>Dikarya</taxon>
        <taxon>Ascomycota</taxon>
        <taxon>Pezizomycotina</taxon>
        <taxon>Sordariomycetes</taxon>
        <taxon>Sordariomycetidae</taxon>
        <taxon>Ophiostomatales</taxon>
        <taxon>Ophiostomataceae</taxon>
        <taxon>Sporothrix</taxon>
    </lineage>
</organism>
<feature type="non-terminal residue" evidence="2">
    <location>
        <position position="1"/>
    </location>
</feature>
<keyword evidence="3" id="KW-1185">Reference proteome</keyword>
<evidence type="ECO:0000256" key="1">
    <source>
        <dbReference type="SAM" id="MobiDB-lite"/>
    </source>
</evidence>
<dbReference type="EMBL" id="CAWUHC010000089">
    <property type="protein sequence ID" value="CAK7230656.1"/>
    <property type="molecule type" value="Genomic_DNA"/>
</dbReference>
<name>A0ABP0CGW4_9PEZI</name>
<feature type="compositionally biased region" description="Polar residues" evidence="1">
    <location>
        <begin position="14"/>
        <end position="31"/>
    </location>
</feature>
<gene>
    <name evidence="2" type="ORF">SBRCBS47491_007658</name>
</gene>
<comment type="caution">
    <text evidence="2">The sequence shown here is derived from an EMBL/GenBank/DDBJ whole genome shotgun (WGS) entry which is preliminary data.</text>
</comment>
<feature type="compositionally biased region" description="Low complexity" evidence="1">
    <location>
        <begin position="48"/>
        <end position="57"/>
    </location>
</feature>
<sequence length="100" mass="9710">PADAGVGDEGADGTSISFASMSTKPSPTCTSGGCGTPPAFLDPKDPSSSRSRGSGPSKTLTPAGGTPSPSSPCGNDDKCKLDRGKACNCNEDGCDADSPG</sequence>
<evidence type="ECO:0000313" key="2">
    <source>
        <dbReference type="EMBL" id="CAK7230656.1"/>
    </source>
</evidence>
<evidence type="ECO:0000313" key="3">
    <source>
        <dbReference type="Proteomes" id="UP001642406"/>
    </source>
</evidence>
<proteinExistence type="predicted"/>
<protein>
    <submittedName>
        <fullName evidence="2">Uncharacterized protein</fullName>
    </submittedName>
</protein>
<accession>A0ABP0CGW4</accession>
<dbReference type="Proteomes" id="UP001642406">
    <property type="component" value="Unassembled WGS sequence"/>
</dbReference>
<feature type="region of interest" description="Disordered" evidence="1">
    <location>
        <begin position="1"/>
        <end position="76"/>
    </location>
</feature>
<reference evidence="2 3" key="1">
    <citation type="submission" date="2024-01" db="EMBL/GenBank/DDBJ databases">
        <authorList>
            <person name="Allen C."/>
            <person name="Tagirdzhanova G."/>
        </authorList>
    </citation>
    <scope>NUCLEOTIDE SEQUENCE [LARGE SCALE GENOMIC DNA]</scope>
</reference>